<dbReference type="GeneTree" id="ENSGT00510000048674"/>
<comment type="similarity">
    <text evidence="2 5">Belongs to the HSF family.</text>
</comment>
<dbReference type="Ensembl" id="ENSSAUT00010005146.1">
    <property type="protein sequence ID" value="ENSSAUP00010004765.1"/>
    <property type="gene ID" value="ENSSAUG00010002446.1"/>
</dbReference>
<dbReference type="InterPro" id="IPR000232">
    <property type="entry name" value="HSF_DNA-bd"/>
</dbReference>
<keyword evidence="3" id="KW-0238">DNA-binding</keyword>
<feature type="domain" description="HSF-type DNA-binding" evidence="6">
    <location>
        <begin position="13"/>
        <end position="126"/>
    </location>
</feature>
<evidence type="ECO:0000313" key="7">
    <source>
        <dbReference type="Ensembl" id="ENSSAUP00010004765.1"/>
    </source>
</evidence>
<evidence type="ECO:0000256" key="2">
    <source>
        <dbReference type="ARBA" id="ARBA00006403"/>
    </source>
</evidence>
<dbReference type="SUPFAM" id="SSF46785">
    <property type="entry name" value="Winged helix' DNA-binding domain"/>
    <property type="match status" value="1"/>
</dbReference>
<dbReference type="PANTHER" id="PTHR10015:SF336">
    <property type="entry name" value="HEAT SHOCK TRANSCRIPTION FACTOR, Y-LINKED"/>
    <property type="match status" value="1"/>
</dbReference>
<dbReference type="OMA" id="NIPANHK"/>
<evidence type="ECO:0000256" key="1">
    <source>
        <dbReference type="ARBA" id="ARBA00004123"/>
    </source>
</evidence>
<dbReference type="Pfam" id="PF00447">
    <property type="entry name" value="HSF_DNA-bind"/>
    <property type="match status" value="1"/>
</dbReference>
<evidence type="ECO:0000256" key="4">
    <source>
        <dbReference type="ARBA" id="ARBA00023242"/>
    </source>
</evidence>
<dbReference type="InterPro" id="IPR036390">
    <property type="entry name" value="WH_DNA-bd_sf"/>
</dbReference>
<evidence type="ECO:0000256" key="5">
    <source>
        <dbReference type="RuleBase" id="RU004020"/>
    </source>
</evidence>
<keyword evidence="8" id="KW-1185">Reference proteome</keyword>
<dbReference type="GO" id="GO:0003700">
    <property type="term" value="F:DNA-binding transcription factor activity"/>
    <property type="evidence" value="ECO:0007669"/>
    <property type="project" value="InterPro"/>
</dbReference>
<dbReference type="InterPro" id="IPR036388">
    <property type="entry name" value="WH-like_DNA-bd_sf"/>
</dbReference>
<dbReference type="Gene3D" id="1.10.10.10">
    <property type="entry name" value="Winged helix-like DNA-binding domain superfamily/Winged helix DNA-binding domain"/>
    <property type="match status" value="1"/>
</dbReference>
<dbReference type="GO" id="GO:0005634">
    <property type="term" value="C:nucleus"/>
    <property type="evidence" value="ECO:0007669"/>
    <property type="project" value="UniProtKB-SubCell"/>
</dbReference>
<dbReference type="InParanoid" id="A0A671TTX5"/>
<reference evidence="7" key="1">
    <citation type="submission" date="2021-04" db="EMBL/GenBank/DDBJ databases">
        <authorList>
            <consortium name="Wellcome Sanger Institute Data Sharing"/>
        </authorList>
    </citation>
    <scope>NUCLEOTIDE SEQUENCE [LARGE SCALE GENOMIC DNA]</scope>
</reference>
<sequence length="154" mass="17603">MVVVASSLPDSIHPHNFPAKLWRLVNNLENKAICWDSYGDAIIIDQHLFERQILSQSTTNSDSTEAFKTTNFTSFVRQLNLYGFRKHEPAIKDNHPPTGDGGMYHHFHNPNFKRNHPERVASLKRLTVNNKAKIQAGLNVNCRPPGLRKEMTPF</sequence>
<dbReference type="Proteomes" id="UP000472265">
    <property type="component" value="Chromosome 16"/>
</dbReference>
<dbReference type="PANTHER" id="PTHR10015">
    <property type="entry name" value="HEAT SHOCK TRANSCRIPTION FACTOR"/>
    <property type="match status" value="1"/>
</dbReference>
<dbReference type="SMART" id="SM00415">
    <property type="entry name" value="HSF"/>
    <property type="match status" value="1"/>
</dbReference>
<comment type="subcellular location">
    <subcellularLocation>
        <location evidence="1">Nucleus</location>
    </subcellularLocation>
</comment>
<accession>A0A671TTX5</accession>
<name>A0A671TTX5_SPAAU</name>
<organism evidence="7 8">
    <name type="scientific">Sparus aurata</name>
    <name type="common">Gilthead sea bream</name>
    <dbReference type="NCBI Taxonomy" id="8175"/>
    <lineage>
        <taxon>Eukaryota</taxon>
        <taxon>Metazoa</taxon>
        <taxon>Chordata</taxon>
        <taxon>Craniata</taxon>
        <taxon>Vertebrata</taxon>
        <taxon>Euteleostomi</taxon>
        <taxon>Actinopterygii</taxon>
        <taxon>Neopterygii</taxon>
        <taxon>Teleostei</taxon>
        <taxon>Neoteleostei</taxon>
        <taxon>Acanthomorphata</taxon>
        <taxon>Eupercaria</taxon>
        <taxon>Spariformes</taxon>
        <taxon>Sparidae</taxon>
        <taxon>Sparus</taxon>
    </lineage>
</organism>
<proteinExistence type="inferred from homology"/>
<reference evidence="7" key="3">
    <citation type="submission" date="2025-09" db="UniProtKB">
        <authorList>
            <consortium name="Ensembl"/>
        </authorList>
    </citation>
    <scope>IDENTIFICATION</scope>
</reference>
<evidence type="ECO:0000259" key="6">
    <source>
        <dbReference type="SMART" id="SM00415"/>
    </source>
</evidence>
<reference evidence="7" key="2">
    <citation type="submission" date="2025-08" db="UniProtKB">
        <authorList>
            <consortium name="Ensembl"/>
        </authorList>
    </citation>
    <scope>IDENTIFICATION</scope>
</reference>
<evidence type="ECO:0000256" key="3">
    <source>
        <dbReference type="ARBA" id="ARBA00023125"/>
    </source>
</evidence>
<protein>
    <recommendedName>
        <fullName evidence="6">HSF-type DNA-binding domain-containing protein</fullName>
    </recommendedName>
</protein>
<dbReference type="AlphaFoldDB" id="A0A671TTX5"/>
<keyword evidence="4" id="KW-0539">Nucleus</keyword>
<evidence type="ECO:0000313" key="8">
    <source>
        <dbReference type="Proteomes" id="UP000472265"/>
    </source>
</evidence>
<dbReference type="GO" id="GO:0043565">
    <property type="term" value="F:sequence-specific DNA binding"/>
    <property type="evidence" value="ECO:0007669"/>
    <property type="project" value="InterPro"/>
</dbReference>